<proteinExistence type="predicted"/>
<accession>A0AAD6U6C2</accession>
<name>A0AAD6U6C2_9AGAR</name>
<dbReference type="EMBL" id="JARJCN010000021">
    <property type="protein sequence ID" value="KAJ7090909.1"/>
    <property type="molecule type" value="Genomic_DNA"/>
</dbReference>
<dbReference type="GO" id="GO:0007076">
    <property type="term" value="P:mitotic chromosome condensation"/>
    <property type="evidence" value="ECO:0007669"/>
    <property type="project" value="InterPro"/>
</dbReference>
<dbReference type="SUPFAM" id="SSF48371">
    <property type="entry name" value="ARM repeat"/>
    <property type="match status" value="1"/>
</dbReference>
<keyword evidence="2" id="KW-1185">Reference proteome</keyword>
<dbReference type="InterPro" id="IPR011989">
    <property type="entry name" value="ARM-like"/>
</dbReference>
<reference evidence="1" key="1">
    <citation type="submission" date="2023-03" db="EMBL/GenBank/DDBJ databases">
        <title>Massive genome expansion in bonnet fungi (Mycena s.s.) driven by repeated elements and novel gene families across ecological guilds.</title>
        <authorList>
            <consortium name="Lawrence Berkeley National Laboratory"/>
            <person name="Harder C.B."/>
            <person name="Miyauchi S."/>
            <person name="Viragh M."/>
            <person name="Kuo A."/>
            <person name="Thoen E."/>
            <person name="Andreopoulos B."/>
            <person name="Lu D."/>
            <person name="Skrede I."/>
            <person name="Drula E."/>
            <person name="Henrissat B."/>
            <person name="Morin E."/>
            <person name="Kohler A."/>
            <person name="Barry K."/>
            <person name="LaButti K."/>
            <person name="Morin E."/>
            <person name="Salamov A."/>
            <person name="Lipzen A."/>
            <person name="Mereny Z."/>
            <person name="Hegedus B."/>
            <person name="Baldrian P."/>
            <person name="Stursova M."/>
            <person name="Weitz H."/>
            <person name="Taylor A."/>
            <person name="Grigoriev I.V."/>
            <person name="Nagy L.G."/>
            <person name="Martin F."/>
            <person name="Kauserud H."/>
        </authorList>
    </citation>
    <scope>NUCLEOTIDE SEQUENCE</scope>
    <source>
        <strain evidence="1">CBHHK173m</strain>
    </source>
</reference>
<dbReference type="InterPro" id="IPR027165">
    <property type="entry name" value="CND3"/>
</dbReference>
<evidence type="ECO:0000313" key="2">
    <source>
        <dbReference type="Proteomes" id="UP001222325"/>
    </source>
</evidence>
<gene>
    <name evidence="1" type="ORF">B0H15DRAFT_837299</name>
</gene>
<protein>
    <submittedName>
        <fullName evidence="1">Armadillo-type protein</fullName>
    </submittedName>
</protein>
<comment type="caution">
    <text evidence="1">The sequence shown here is derived from an EMBL/GenBank/DDBJ whole genome shotgun (WGS) entry which is preliminary data.</text>
</comment>
<evidence type="ECO:0000313" key="1">
    <source>
        <dbReference type="EMBL" id="KAJ7090909.1"/>
    </source>
</evidence>
<sequence>MPSSNPPSTVDLKTAVAHIFDEAQTSVANHQRNWVSFHALHSDASKWPDYRSQRPYLVGEHTFEAVFLDMLLPVLSAKKGATAADRVVRFIGGYIRWINDKAAEDMHDRSEDEDSSTTASRFTARLLKFLLRGFQSKNKDVRYRILFIVAETVAYLGEIDDRIYADMREALLDRIHDKEAMVRVQVVTALSKFASLEDPSEFVEDERTVMQVLIDSLSSDPSPEVRRAAMLNIPVSPASLPALLERTRDTDTTIRRLLYSSVLTRAATNTATPQSLTVSQRELLVRNGLGDRENTVRVAAAALVGTWVDVGEVEIKVDEELVSRLADVDLALIEKTATSSEETKKIIRTLTTFLQMFNLRETSIGTDGEVLYGKVAADALNCVFETRSDMIEGLRFDDTFFANPSPEGIFLARVFVDRCVSMKARELEDAGIPVVTRCAYWLQNSYNTLAADYEETLRSEPR</sequence>
<dbReference type="GO" id="GO:0000796">
    <property type="term" value="C:condensin complex"/>
    <property type="evidence" value="ECO:0007669"/>
    <property type="project" value="InterPro"/>
</dbReference>
<dbReference type="GO" id="GO:0000793">
    <property type="term" value="C:condensed chromosome"/>
    <property type="evidence" value="ECO:0007669"/>
    <property type="project" value="TreeGrafter"/>
</dbReference>
<dbReference type="Gene3D" id="1.25.10.10">
    <property type="entry name" value="Leucine-rich Repeat Variant"/>
    <property type="match status" value="1"/>
</dbReference>
<dbReference type="AlphaFoldDB" id="A0AAD6U6C2"/>
<dbReference type="InterPro" id="IPR016024">
    <property type="entry name" value="ARM-type_fold"/>
</dbReference>
<dbReference type="Pfam" id="PF13646">
    <property type="entry name" value="HEAT_2"/>
    <property type="match status" value="1"/>
</dbReference>
<organism evidence="1 2">
    <name type="scientific">Mycena belliarum</name>
    <dbReference type="NCBI Taxonomy" id="1033014"/>
    <lineage>
        <taxon>Eukaryota</taxon>
        <taxon>Fungi</taxon>
        <taxon>Dikarya</taxon>
        <taxon>Basidiomycota</taxon>
        <taxon>Agaricomycotina</taxon>
        <taxon>Agaricomycetes</taxon>
        <taxon>Agaricomycetidae</taxon>
        <taxon>Agaricales</taxon>
        <taxon>Marasmiineae</taxon>
        <taxon>Mycenaceae</taxon>
        <taxon>Mycena</taxon>
    </lineage>
</organism>
<dbReference type="PANTHER" id="PTHR14418">
    <property type="entry name" value="CONDENSIN COMPLEX SUBUNIT 3-RELATED"/>
    <property type="match status" value="1"/>
</dbReference>
<dbReference type="Proteomes" id="UP001222325">
    <property type="component" value="Unassembled WGS sequence"/>
</dbReference>
<dbReference type="PANTHER" id="PTHR14418:SF5">
    <property type="entry name" value="CONDENSIN COMPLEX SUBUNIT 3"/>
    <property type="match status" value="1"/>
</dbReference>